<dbReference type="Proteomes" id="UP000805193">
    <property type="component" value="Unassembled WGS sequence"/>
</dbReference>
<protein>
    <submittedName>
        <fullName evidence="1">Uncharacterized protein</fullName>
    </submittedName>
</protein>
<keyword evidence="2" id="KW-1185">Reference proteome</keyword>
<gene>
    <name evidence="1" type="ORF">HPB47_007847</name>
</gene>
<name>A0AC60P6R6_IXOPE</name>
<dbReference type="EMBL" id="JABSTQ010011124">
    <property type="protein sequence ID" value="KAG0414991.1"/>
    <property type="molecule type" value="Genomic_DNA"/>
</dbReference>
<accession>A0AC60P6R6</accession>
<proteinExistence type="predicted"/>
<reference evidence="1 2" key="1">
    <citation type="journal article" date="2020" name="Cell">
        <title>Large-Scale Comparative Analyses of Tick Genomes Elucidate Their Genetic Diversity and Vector Capacities.</title>
        <authorList>
            <consortium name="Tick Genome and Microbiome Consortium (TIGMIC)"/>
            <person name="Jia N."/>
            <person name="Wang J."/>
            <person name="Shi W."/>
            <person name="Du L."/>
            <person name="Sun Y."/>
            <person name="Zhan W."/>
            <person name="Jiang J.F."/>
            <person name="Wang Q."/>
            <person name="Zhang B."/>
            <person name="Ji P."/>
            <person name="Bell-Sakyi L."/>
            <person name="Cui X.M."/>
            <person name="Yuan T.T."/>
            <person name="Jiang B.G."/>
            <person name="Yang W.F."/>
            <person name="Lam T.T."/>
            <person name="Chang Q.C."/>
            <person name="Ding S.J."/>
            <person name="Wang X.J."/>
            <person name="Zhu J.G."/>
            <person name="Ruan X.D."/>
            <person name="Zhao L."/>
            <person name="Wei J.T."/>
            <person name="Ye R.Z."/>
            <person name="Que T.C."/>
            <person name="Du C.H."/>
            <person name="Zhou Y.H."/>
            <person name="Cheng J.X."/>
            <person name="Dai P.F."/>
            <person name="Guo W.B."/>
            <person name="Han X.H."/>
            <person name="Huang E.J."/>
            <person name="Li L.F."/>
            <person name="Wei W."/>
            <person name="Gao Y.C."/>
            <person name="Liu J.Z."/>
            <person name="Shao H.Z."/>
            <person name="Wang X."/>
            <person name="Wang C.C."/>
            <person name="Yang T.C."/>
            <person name="Huo Q.B."/>
            <person name="Li W."/>
            <person name="Chen H.Y."/>
            <person name="Chen S.E."/>
            <person name="Zhou L.G."/>
            <person name="Ni X.B."/>
            <person name="Tian J.H."/>
            <person name="Sheng Y."/>
            <person name="Liu T."/>
            <person name="Pan Y.S."/>
            <person name="Xia L.Y."/>
            <person name="Li J."/>
            <person name="Zhao F."/>
            <person name="Cao W.C."/>
        </authorList>
    </citation>
    <scope>NUCLEOTIDE SEQUENCE [LARGE SCALE GENOMIC DNA]</scope>
    <source>
        <strain evidence="1">Iper-2018</strain>
    </source>
</reference>
<organism evidence="1 2">
    <name type="scientific">Ixodes persulcatus</name>
    <name type="common">Taiga tick</name>
    <dbReference type="NCBI Taxonomy" id="34615"/>
    <lineage>
        <taxon>Eukaryota</taxon>
        <taxon>Metazoa</taxon>
        <taxon>Ecdysozoa</taxon>
        <taxon>Arthropoda</taxon>
        <taxon>Chelicerata</taxon>
        <taxon>Arachnida</taxon>
        <taxon>Acari</taxon>
        <taxon>Parasitiformes</taxon>
        <taxon>Ixodida</taxon>
        <taxon>Ixodoidea</taxon>
        <taxon>Ixodidae</taxon>
        <taxon>Ixodinae</taxon>
        <taxon>Ixodes</taxon>
    </lineage>
</organism>
<evidence type="ECO:0000313" key="1">
    <source>
        <dbReference type="EMBL" id="KAG0414991.1"/>
    </source>
</evidence>
<evidence type="ECO:0000313" key="2">
    <source>
        <dbReference type="Proteomes" id="UP000805193"/>
    </source>
</evidence>
<sequence length="363" mass="39286">MLIVKNPSTRLGLMTIEYVTMSRDSRSTLCQYRPSRRANPSELRQSFCGLTLADRDDEPPAVYTAEEEAALFPVCHVLVLNKDAAAAAAATAGDIQAALELLRRERPELLTPASVLVPTTVPIPRALELPPLSQSEPVWPAGFIDTSPADTSATGPGKPTTRTPPSPSLMNVDLDSFLVTSGSEDRGEDPLCRRLMLPDACARGRLKGQPSAPSVADQILSWPAGGSGGRPRPLLQRSPTAEGLDRLDIGARRAPTSKGRHPSAWRRGTRDAGRTGSDRGVCRDEGESSGGLYSGRTGWCYGVRPAERTTHVRTKQPTRPTMDDQQSQTPTAAAVVYLPVAHRTPTTFHGETHEDVEDWLLHY</sequence>
<comment type="caution">
    <text evidence="1">The sequence shown here is derived from an EMBL/GenBank/DDBJ whole genome shotgun (WGS) entry which is preliminary data.</text>
</comment>